<keyword evidence="1" id="KW-0732">Signal</keyword>
<evidence type="ECO:0000313" key="2">
    <source>
        <dbReference type="EMBL" id="KAL3851430.1"/>
    </source>
</evidence>
<gene>
    <name evidence="2" type="ORF">ACJIZ3_013312</name>
</gene>
<name>A0ABD3UQT0_9LAMI</name>
<feature type="signal peptide" evidence="1">
    <location>
        <begin position="1"/>
        <end position="23"/>
    </location>
</feature>
<organism evidence="2 3">
    <name type="scientific">Penstemon smallii</name>
    <dbReference type="NCBI Taxonomy" id="265156"/>
    <lineage>
        <taxon>Eukaryota</taxon>
        <taxon>Viridiplantae</taxon>
        <taxon>Streptophyta</taxon>
        <taxon>Embryophyta</taxon>
        <taxon>Tracheophyta</taxon>
        <taxon>Spermatophyta</taxon>
        <taxon>Magnoliopsida</taxon>
        <taxon>eudicotyledons</taxon>
        <taxon>Gunneridae</taxon>
        <taxon>Pentapetalae</taxon>
        <taxon>asterids</taxon>
        <taxon>lamiids</taxon>
        <taxon>Lamiales</taxon>
        <taxon>Plantaginaceae</taxon>
        <taxon>Cheloneae</taxon>
        <taxon>Penstemon</taxon>
    </lineage>
</organism>
<reference evidence="2 3" key="1">
    <citation type="submission" date="2024-12" db="EMBL/GenBank/DDBJ databases">
        <title>The unique morphological basis and parallel evolutionary history of personate flowers in Penstemon.</title>
        <authorList>
            <person name="Depatie T.H."/>
            <person name="Wessinger C.A."/>
        </authorList>
    </citation>
    <scope>NUCLEOTIDE SEQUENCE [LARGE SCALE GENOMIC DNA]</scope>
    <source>
        <strain evidence="2">WTNN_2</strain>
        <tissue evidence="2">Leaf</tissue>
    </source>
</reference>
<accession>A0ABD3UQT0</accession>
<dbReference type="Proteomes" id="UP001634393">
    <property type="component" value="Unassembled WGS sequence"/>
</dbReference>
<dbReference type="EMBL" id="JBJXBP010000001">
    <property type="protein sequence ID" value="KAL3851430.1"/>
    <property type="molecule type" value="Genomic_DNA"/>
</dbReference>
<proteinExistence type="predicted"/>
<protein>
    <submittedName>
        <fullName evidence="2">Uncharacterized protein</fullName>
    </submittedName>
</protein>
<evidence type="ECO:0000313" key="3">
    <source>
        <dbReference type="Proteomes" id="UP001634393"/>
    </source>
</evidence>
<evidence type="ECO:0000256" key="1">
    <source>
        <dbReference type="SAM" id="SignalP"/>
    </source>
</evidence>
<comment type="caution">
    <text evidence="2">The sequence shown here is derived from an EMBL/GenBank/DDBJ whole genome shotgun (WGS) entry which is preliminary data.</text>
</comment>
<feature type="chain" id="PRO_5044800878" evidence="1">
    <location>
        <begin position="24"/>
        <end position="182"/>
    </location>
</feature>
<keyword evidence="3" id="KW-1185">Reference proteome</keyword>
<sequence>MTASPPSLLLICILLLSSTLSLSFSFSSYHKLLSFSHTLSSRVATLREARGDLEGADRARSLARNLEPGLGMGFYKHALNVGWDYVLGEFTKFQSDAERVGWVCRNYENTLRVSKSLFARLIGVCRESGPLREVVEALQKEVVEGDLLKDCLKVGANDLKGLIQVFKEIALQYASASPRTEL</sequence>
<dbReference type="PANTHER" id="PTHR36806">
    <property type="entry name" value="ADENINE PHOSPHORIBOSYLTRANSFERASE"/>
    <property type="match status" value="1"/>
</dbReference>
<dbReference type="AlphaFoldDB" id="A0ABD3UQT0"/>